<dbReference type="InterPro" id="IPR001940">
    <property type="entry name" value="Peptidase_S1C"/>
</dbReference>
<keyword evidence="4" id="KW-0812">Transmembrane</keyword>
<dbReference type="GO" id="GO:0004252">
    <property type="term" value="F:serine-type endopeptidase activity"/>
    <property type="evidence" value="ECO:0007669"/>
    <property type="project" value="InterPro"/>
</dbReference>
<feature type="region of interest" description="Disordered" evidence="3">
    <location>
        <begin position="1"/>
        <end position="144"/>
    </location>
</feature>
<keyword evidence="2" id="KW-0378">Hydrolase</keyword>
<dbReference type="PROSITE" id="PS50106">
    <property type="entry name" value="PDZ"/>
    <property type="match status" value="1"/>
</dbReference>
<dbReference type="STRING" id="988821.SAMN05421867_10594"/>
<feature type="compositionally biased region" description="Basic and acidic residues" evidence="3">
    <location>
        <begin position="7"/>
        <end position="25"/>
    </location>
</feature>
<dbReference type="Gene3D" id="2.30.42.10">
    <property type="match status" value="1"/>
</dbReference>
<accession>A0A1I0XJ30</accession>
<name>A0A1I0XJ30_9CELL</name>
<dbReference type="SUPFAM" id="SSF50494">
    <property type="entry name" value="Trypsin-like serine proteases"/>
    <property type="match status" value="1"/>
</dbReference>
<dbReference type="GO" id="GO:0006508">
    <property type="term" value="P:proteolysis"/>
    <property type="evidence" value="ECO:0007669"/>
    <property type="project" value="UniProtKB-KW"/>
</dbReference>
<reference evidence="6 7" key="1">
    <citation type="submission" date="2016-10" db="EMBL/GenBank/DDBJ databases">
        <authorList>
            <person name="de Groot N.N."/>
        </authorList>
    </citation>
    <scope>NUCLEOTIDE SEQUENCE [LARGE SCALE GENOMIC DNA]</scope>
    <source>
        <strain evidence="6 7">CGMCC 4.6945</strain>
    </source>
</reference>
<feature type="domain" description="PDZ" evidence="5">
    <location>
        <begin position="399"/>
        <end position="497"/>
    </location>
</feature>
<evidence type="ECO:0000256" key="3">
    <source>
        <dbReference type="SAM" id="MobiDB-lite"/>
    </source>
</evidence>
<feature type="compositionally biased region" description="Low complexity" evidence="3">
    <location>
        <begin position="78"/>
        <end position="102"/>
    </location>
</feature>
<evidence type="ECO:0000256" key="1">
    <source>
        <dbReference type="ARBA" id="ARBA00022670"/>
    </source>
</evidence>
<organism evidence="6 7">
    <name type="scientific">Cellulomonas marina</name>
    <dbReference type="NCBI Taxonomy" id="988821"/>
    <lineage>
        <taxon>Bacteria</taxon>
        <taxon>Bacillati</taxon>
        <taxon>Actinomycetota</taxon>
        <taxon>Actinomycetes</taxon>
        <taxon>Micrococcales</taxon>
        <taxon>Cellulomonadaceae</taxon>
        <taxon>Cellulomonas</taxon>
    </lineage>
</organism>
<evidence type="ECO:0000256" key="2">
    <source>
        <dbReference type="ARBA" id="ARBA00022801"/>
    </source>
</evidence>
<dbReference type="OrthoDB" id="9758917at2"/>
<dbReference type="Pfam" id="PF13365">
    <property type="entry name" value="Trypsin_2"/>
    <property type="match status" value="1"/>
</dbReference>
<dbReference type="Gene3D" id="2.40.10.120">
    <property type="match status" value="1"/>
</dbReference>
<dbReference type="InterPro" id="IPR001478">
    <property type="entry name" value="PDZ"/>
</dbReference>
<feature type="region of interest" description="Disordered" evidence="3">
    <location>
        <begin position="507"/>
        <end position="537"/>
    </location>
</feature>
<dbReference type="SMART" id="SM00228">
    <property type="entry name" value="PDZ"/>
    <property type="match status" value="1"/>
</dbReference>
<feature type="transmembrane region" description="Helical" evidence="4">
    <location>
        <begin position="148"/>
        <end position="170"/>
    </location>
</feature>
<dbReference type="InterPro" id="IPR036034">
    <property type="entry name" value="PDZ_sf"/>
</dbReference>
<sequence length="550" mass="55197">MTTTPEGGHDADQRRDAQHPSEHETQPIPPLGATQPVPSGAREQTAGQPWSAPARPSAAPLPWGAQQAPAPGHQHGSGPYAPYAQQVQQPQTQQGYAQQGYGPFPPQASGPLGAAGADGTPPTSPFGPFRDGAPSGPPAPRTRRRRRVWLPVGLAALLAAGVGVGGSVLASEGLDGDLGSGTRSASIADLGQASGSSPAAGSSSVDSPDWEAVATAVQQSVVAIQVQTAEGGAEGSGVVVDDEGHIVTNNHVVSGAEAVNVTLSDGRLFEAEVAGTDPTTDLAVVRLTDPPADLTVAALGDSDAVVVGQPVMAVGNPLGLANTVTTGIVSALDRPVTTSETGSSADAAVTNALQTDAAINPGNSGGPLFDGEGNVIGINSSIATLSSESGSVGLGFAIPVNLMKTIASQLIEDGTAEHAFLGVSLRDTTATADGVTRRGAQVVEVTAGSPAADAELQADDVVVAINDQPVAGAESLTAYVRELSAGDQVTLTLVRDGASLDVDATLAAREETPTSGGGDVTPGSEETTPDPDSMTPQELWEWFQQQQGQG</sequence>
<dbReference type="PANTHER" id="PTHR43343">
    <property type="entry name" value="PEPTIDASE S12"/>
    <property type="match status" value="1"/>
</dbReference>
<keyword evidence="1 6" id="KW-0645">Protease</keyword>
<dbReference type="InterPro" id="IPR051201">
    <property type="entry name" value="Chloro_Bact_Ser_Proteases"/>
</dbReference>
<evidence type="ECO:0000259" key="5">
    <source>
        <dbReference type="PROSITE" id="PS50106"/>
    </source>
</evidence>
<dbReference type="AlphaFoldDB" id="A0A1I0XJ30"/>
<keyword evidence="4" id="KW-0472">Membrane</keyword>
<keyword evidence="4" id="KW-1133">Transmembrane helix</keyword>
<dbReference type="PRINTS" id="PR00834">
    <property type="entry name" value="PROTEASES2C"/>
</dbReference>
<dbReference type="SUPFAM" id="SSF50156">
    <property type="entry name" value="PDZ domain-like"/>
    <property type="match status" value="1"/>
</dbReference>
<proteinExistence type="predicted"/>
<keyword evidence="7" id="KW-1185">Reference proteome</keyword>
<evidence type="ECO:0000313" key="6">
    <source>
        <dbReference type="EMBL" id="SFB01012.1"/>
    </source>
</evidence>
<dbReference type="PANTHER" id="PTHR43343:SF3">
    <property type="entry name" value="PROTEASE DO-LIKE 8, CHLOROPLASTIC"/>
    <property type="match status" value="1"/>
</dbReference>
<feature type="compositionally biased region" description="Low complexity" evidence="3">
    <location>
        <begin position="49"/>
        <end position="63"/>
    </location>
</feature>
<dbReference type="InterPro" id="IPR009003">
    <property type="entry name" value="Peptidase_S1_PA"/>
</dbReference>
<dbReference type="CDD" id="cd06779">
    <property type="entry name" value="cpPDZ_Deg_HtrA-like"/>
    <property type="match status" value="1"/>
</dbReference>
<gene>
    <name evidence="6" type="ORF">SAMN05421867_10594</name>
</gene>
<dbReference type="RefSeq" id="WP_090031812.1">
    <property type="nucleotide sequence ID" value="NZ_BONM01000026.1"/>
</dbReference>
<evidence type="ECO:0000313" key="7">
    <source>
        <dbReference type="Proteomes" id="UP000199012"/>
    </source>
</evidence>
<evidence type="ECO:0000256" key="4">
    <source>
        <dbReference type="SAM" id="Phobius"/>
    </source>
</evidence>
<dbReference type="Proteomes" id="UP000199012">
    <property type="component" value="Unassembled WGS sequence"/>
</dbReference>
<dbReference type="EMBL" id="FOKA01000005">
    <property type="protein sequence ID" value="SFB01012.1"/>
    <property type="molecule type" value="Genomic_DNA"/>
</dbReference>
<protein>
    <submittedName>
        <fullName evidence="6">Putative serine protease PepD</fullName>
    </submittedName>
</protein>
<dbReference type="Pfam" id="PF13180">
    <property type="entry name" value="PDZ_2"/>
    <property type="match status" value="1"/>
</dbReference>